<accession>T1BD13</accession>
<proteinExistence type="predicted"/>
<reference evidence="2" key="1">
    <citation type="submission" date="2013-08" db="EMBL/GenBank/DDBJ databases">
        <authorList>
            <person name="Mendez C."/>
            <person name="Richter M."/>
            <person name="Ferrer M."/>
            <person name="Sanchez J."/>
        </authorList>
    </citation>
    <scope>NUCLEOTIDE SEQUENCE</scope>
</reference>
<dbReference type="AlphaFoldDB" id="T1BD13"/>
<evidence type="ECO:0000313" key="2">
    <source>
        <dbReference type="EMBL" id="EQD66403.1"/>
    </source>
</evidence>
<dbReference type="Pfam" id="PF03050">
    <property type="entry name" value="DDE_Tnp_IS66"/>
    <property type="match status" value="1"/>
</dbReference>
<gene>
    <name evidence="2" type="ORF">B1B_06151</name>
</gene>
<dbReference type="EMBL" id="AUZY01003917">
    <property type="protein sequence ID" value="EQD66403.1"/>
    <property type="molecule type" value="Genomic_DNA"/>
</dbReference>
<feature type="non-terminal residue" evidence="2">
    <location>
        <position position="153"/>
    </location>
</feature>
<organism evidence="2">
    <name type="scientific">mine drainage metagenome</name>
    <dbReference type="NCBI Taxonomy" id="410659"/>
    <lineage>
        <taxon>unclassified sequences</taxon>
        <taxon>metagenomes</taxon>
        <taxon>ecological metagenomes</taxon>
    </lineage>
</organism>
<dbReference type="InterPro" id="IPR004291">
    <property type="entry name" value="Transposase_IS66_central"/>
</dbReference>
<comment type="caution">
    <text evidence="2">The sequence shown here is derived from an EMBL/GenBank/DDBJ whole genome shotgun (WGS) entry which is preliminary data.</text>
</comment>
<reference evidence="2" key="2">
    <citation type="journal article" date="2014" name="ISME J.">
        <title>Microbial stratification in low pH oxic and suboxic macroscopic growths along an acid mine drainage.</title>
        <authorList>
            <person name="Mendez-Garcia C."/>
            <person name="Mesa V."/>
            <person name="Sprenger R.R."/>
            <person name="Richter M."/>
            <person name="Diez M.S."/>
            <person name="Solano J."/>
            <person name="Bargiela R."/>
            <person name="Golyshina O.V."/>
            <person name="Manteca A."/>
            <person name="Ramos J.L."/>
            <person name="Gallego J.R."/>
            <person name="Llorente I."/>
            <person name="Martins Dos Santos V.A."/>
            <person name="Jensen O.N."/>
            <person name="Pelaez A.I."/>
            <person name="Sanchez J."/>
            <person name="Ferrer M."/>
        </authorList>
    </citation>
    <scope>NUCLEOTIDE SEQUENCE</scope>
</reference>
<feature type="non-terminal residue" evidence="2">
    <location>
        <position position="1"/>
    </location>
</feature>
<protein>
    <submittedName>
        <fullName evidence="2">Transposase</fullName>
    </submittedName>
</protein>
<name>T1BD13_9ZZZZ</name>
<evidence type="ECO:0000259" key="1">
    <source>
        <dbReference type="Pfam" id="PF03050"/>
    </source>
</evidence>
<feature type="domain" description="Transposase IS66 central" evidence="1">
    <location>
        <begin position="10"/>
        <end position="89"/>
    </location>
</feature>
<sequence length="153" mass="16850">NELLTLISANLSRGKSAVEQLGLLPDFTGTAVHDRFGIYFDYKNATHAVCGAHLIRNLASVAEVQSQSAWATGMTELLLEMKDAAQQSRDLCQSQIPDEILGSFLGRYDSLVAMAFLANPDPAKRTKRNSLQRESYNLAVAFSKHKESICRFG</sequence>